<dbReference type="GO" id="GO:0034244">
    <property type="term" value="P:negative regulation of transcription elongation by RNA polymerase II"/>
    <property type="evidence" value="ECO:0007669"/>
    <property type="project" value="TreeGrafter"/>
</dbReference>
<dbReference type="Pfam" id="PF04858">
    <property type="entry name" value="TH1"/>
    <property type="match status" value="2"/>
</dbReference>
<accession>A0A7R8H2S0</accession>
<dbReference type="InterPro" id="IPR006942">
    <property type="entry name" value="TH1"/>
</dbReference>
<comment type="similarity">
    <text evidence="2">Belongs to the NELF-D family.</text>
</comment>
<sequence>MKKKSALNKLLRKTLGKGISGEDDKEKMVENNEKGGIRLQTYQIWKMRIIFERISFRGNEEDVNILSDCLIRFGSSDFIMEPEIFSQLKKYFQSGGNPEQVIELLSRNYVAVAQMANLMAEWLILAGAEISEVQQRVENHLHDTILKTFDPKKADAIFAEEGEETPSWLAELIEYPTWRSLIYRLAEDYPDCLMLNFTIKLISDAGFQGEITSISTAAQQIEVFSRILKTSVITFLLSSADDVQRRRNMEECAKMVCHGQHTYVYAQVLLSVLAHEPKGGHVIQRLQEEIQTQAQKANHDVTPITLSLLSGFQHSRAGQALGSMLSKQTLNPADIVVLYKLYNQLDPPPVSLIRIPQFLQLLIDALFRPGSRINQEHKSKYIYLLAYASSVTDNWSHRRGTRKGLNKDELKGTMQAAERVHNIVSSSKGATELISEIGTLYQCIRFPVASVGVIRWVECVLCSTKLSHVILFFITKSYSYLLFCLRLTTIHLRYLLNLKLRKCSSTGTDISLIRYFVTEVLDTIAPPYSAEFVKHFFFPLVDNDDITGSMRREVKKQNYEWRLFGDCRLLNNITKPDRYAMPSIMAFNEKIWRSSLFSKLDLLKAYHQVPMLEQDKEKTAVATPCGFFPVC</sequence>
<dbReference type="GO" id="GO:0003723">
    <property type="term" value="F:RNA binding"/>
    <property type="evidence" value="ECO:0007669"/>
    <property type="project" value="TreeGrafter"/>
</dbReference>
<dbReference type="OrthoDB" id="511287at2759"/>
<dbReference type="InterPro" id="IPR043502">
    <property type="entry name" value="DNA/RNA_pol_sf"/>
</dbReference>
<dbReference type="GO" id="GO:0032021">
    <property type="term" value="C:NELF complex"/>
    <property type="evidence" value="ECO:0007669"/>
    <property type="project" value="TreeGrafter"/>
</dbReference>
<name>A0A7R8H2S0_LEPSM</name>
<keyword evidence="6" id="KW-0539">Nucleus</keyword>
<evidence type="ECO:0000256" key="6">
    <source>
        <dbReference type="ARBA" id="ARBA00023242"/>
    </source>
</evidence>
<reference evidence="7" key="1">
    <citation type="submission" date="2021-02" db="EMBL/GenBank/DDBJ databases">
        <authorList>
            <person name="Bekaert M."/>
        </authorList>
    </citation>
    <scope>NUCLEOTIDE SEQUENCE</scope>
    <source>
        <strain evidence="7">IoA-00</strain>
    </source>
</reference>
<dbReference type="PANTHER" id="PTHR12144:SF0">
    <property type="entry name" value="NEGATIVE ELONGATION FACTOR C_D"/>
    <property type="match status" value="1"/>
</dbReference>
<evidence type="ECO:0000256" key="3">
    <source>
        <dbReference type="ARBA" id="ARBA00022491"/>
    </source>
</evidence>
<gene>
    <name evidence="7" type="ORF">LSAA_3654</name>
</gene>
<dbReference type="AlphaFoldDB" id="A0A7R8H2S0"/>
<dbReference type="SUPFAM" id="SSF56672">
    <property type="entry name" value="DNA/RNA polymerases"/>
    <property type="match status" value="1"/>
</dbReference>
<evidence type="ECO:0000256" key="4">
    <source>
        <dbReference type="ARBA" id="ARBA00023015"/>
    </source>
</evidence>
<evidence type="ECO:0000256" key="2">
    <source>
        <dbReference type="ARBA" id="ARBA00005726"/>
    </source>
</evidence>
<dbReference type="Gene3D" id="3.10.10.10">
    <property type="entry name" value="HIV Type 1 Reverse Transcriptase, subunit A, domain 1"/>
    <property type="match status" value="1"/>
</dbReference>
<protein>
    <submittedName>
        <fullName evidence="7">TH1L</fullName>
    </submittedName>
</protein>
<evidence type="ECO:0000256" key="5">
    <source>
        <dbReference type="ARBA" id="ARBA00023163"/>
    </source>
</evidence>
<keyword evidence="3" id="KW-0678">Repressor</keyword>
<dbReference type="GO" id="GO:0071897">
    <property type="term" value="P:DNA biosynthetic process"/>
    <property type="evidence" value="ECO:0007669"/>
    <property type="project" value="UniProtKB-ARBA"/>
</dbReference>
<keyword evidence="8" id="KW-1185">Reference proteome</keyword>
<comment type="subcellular location">
    <subcellularLocation>
        <location evidence="1">Nucleus</location>
    </subcellularLocation>
</comment>
<dbReference type="Gene3D" id="3.30.70.270">
    <property type="match status" value="1"/>
</dbReference>
<dbReference type="InterPro" id="IPR043128">
    <property type="entry name" value="Rev_trsase/Diguanyl_cyclase"/>
</dbReference>
<proteinExistence type="inferred from homology"/>
<dbReference type="EMBL" id="HG994591">
    <property type="protein sequence ID" value="CAF2819521.1"/>
    <property type="molecule type" value="Genomic_DNA"/>
</dbReference>
<evidence type="ECO:0000256" key="1">
    <source>
        <dbReference type="ARBA" id="ARBA00004123"/>
    </source>
</evidence>
<keyword evidence="5" id="KW-0804">Transcription</keyword>
<organism evidence="7 8">
    <name type="scientific">Lepeophtheirus salmonis</name>
    <name type="common">Salmon louse</name>
    <name type="synonym">Caligus salmonis</name>
    <dbReference type="NCBI Taxonomy" id="72036"/>
    <lineage>
        <taxon>Eukaryota</taxon>
        <taxon>Metazoa</taxon>
        <taxon>Ecdysozoa</taxon>
        <taxon>Arthropoda</taxon>
        <taxon>Crustacea</taxon>
        <taxon>Multicrustacea</taxon>
        <taxon>Hexanauplia</taxon>
        <taxon>Copepoda</taxon>
        <taxon>Siphonostomatoida</taxon>
        <taxon>Caligidae</taxon>
        <taxon>Lepeophtheirus</taxon>
    </lineage>
</organism>
<dbReference type="PANTHER" id="PTHR12144">
    <property type="entry name" value="NEGATIVE ELONGATION FACTOR D"/>
    <property type="match status" value="1"/>
</dbReference>
<evidence type="ECO:0000313" key="8">
    <source>
        <dbReference type="Proteomes" id="UP000675881"/>
    </source>
</evidence>
<keyword evidence="4" id="KW-0805">Transcription regulation</keyword>
<evidence type="ECO:0000313" key="7">
    <source>
        <dbReference type="EMBL" id="CAF2819521.1"/>
    </source>
</evidence>
<dbReference type="Proteomes" id="UP000675881">
    <property type="component" value="Chromosome 12"/>
</dbReference>